<dbReference type="AlphaFoldDB" id="A0AAW9RCI8"/>
<evidence type="ECO:0000313" key="1">
    <source>
        <dbReference type="EMBL" id="MEJ8566535.1"/>
    </source>
</evidence>
<protein>
    <recommendedName>
        <fullName evidence="3">ATP-grasp domain-containing protein</fullName>
    </recommendedName>
</protein>
<reference evidence="1 2" key="1">
    <citation type="submission" date="2024-02" db="EMBL/GenBank/DDBJ databases">
        <title>A novel Wenzhouxiangellaceae bacterium, isolated from coastal sediments.</title>
        <authorList>
            <person name="Du Z.-J."/>
            <person name="Ye Y.-Q."/>
            <person name="Zhang X.-Y."/>
        </authorList>
    </citation>
    <scope>NUCLEOTIDE SEQUENCE [LARGE SCALE GENOMIC DNA]</scope>
    <source>
        <strain evidence="1 2">CH-27</strain>
    </source>
</reference>
<accession>A0AAW9RCI8</accession>
<gene>
    <name evidence="1" type="ORF">V3330_02750</name>
</gene>
<name>A0AAW9RCI8_9GAMM</name>
<evidence type="ECO:0000313" key="2">
    <source>
        <dbReference type="Proteomes" id="UP001359886"/>
    </source>
</evidence>
<dbReference type="RefSeq" id="WP_354693852.1">
    <property type="nucleotide sequence ID" value="NZ_JAZHOG010000001.1"/>
</dbReference>
<evidence type="ECO:0008006" key="3">
    <source>
        <dbReference type="Google" id="ProtNLM"/>
    </source>
</evidence>
<dbReference type="Proteomes" id="UP001359886">
    <property type="component" value="Unassembled WGS sequence"/>
</dbReference>
<keyword evidence="2" id="KW-1185">Reference proteome</keyword>
<dbReference type="SUPFAM" id="SSF56059">
    <property type="entry name" value="Glutathione synthetase ATP-binding domain-like"/>
    <property type="match status" value="1"/>
</dbReference>
<comment type="caution">
    <text evidence="1">The sequence shown here is derived from an EMBL/GenBank/DDBJ whole genome shotgun (WGS) entry which is preliminary data.</text>
</comment>
<organism evidence="1 2">
    <name type="scientific">Elongatibacter sediminis</name>
    <dbReference type="NCBI Taxonomy" id="3119006"/>
    <lineage>
        <taxon>Bacteria</taxon>
        <taxon>Pseudomonadati</taxon>
        <taxon>Pseudomonadota</taxon>
        <taxon>Gammaproteobacteria</taxon>
        <taxon>Chromatiales</taxon>
        <taxon>Wenzhouxiangellaceae</taxon>
        <taxon>Elongatibacter</taxon>
    </lineage>
</organism>
<sequence>MIIYVCTSAERHVVAAYFGYWGASLRKSVRLVSYKQLFSFSRLPRATYIFADLERLPAWQRERAALYWHHLKKTWPEARLLNHPLRTQRRYSLLRTLNKSGMNGFDVFRLEEDRTPSRFPVFIRRENSHSGPESELLHTPDELDAALRQMTERMAADDLLITEFLNRPDPQGRFWKYSAFVFEDRIVPAHLFVEDAWCVKAPMFVDDEIIAAERDYIEGNPHESHLREVARLGQIEYGRIDYGIVDGQPQVYEINTHPQIVGAFDNHAAARSEARERSARLIESAFRAIDDASAGKESVAPPVVAGPAWWRERSLAYGVCVALSKSIGRPSLAPWFYHQLLRLASFAMSKGLLPDAPSPDVKSQTEDRDSRH</sequence>
<proteinExistence type="predicted"/>
<dbReference type="EMBL" id="JAZHOG010000001">
    <property type="protein sequence ID" value="MEJ8566535.1"/>
    <property type="molecule type" value="Genomic_DNA"/>
</dbReference>